<reference evidence="1" key="1">
    <citation type="submission" date="2023-04" db="EMBL/GenBank/DDBJ databases">
        <title>Uncovering the Secrets of Slow-Growing Bacteria in Tropical Savanna Soil through Cultivation and Genomic Analysis.</title>
        <authorList>
            <person name="Goncalves O.S."/>
            <person name="Santana M.F."/>
        </authorList>
    </citation>
    <scope>NUCLEOTIDE SEQUENCE</scope>
    <source>
        <strain evidence="1">ANTI</strain>
    </source>
</reference>
<dbReference type="Proteomes" id="UP001229409">
    <property type="component" value="Unassembled WGS sequence"/>
</dbReference>
<dbReference type="AlphaFoldDB" id="A0AAP4EDU9"/>
<organism evidence="1 2">
    <name type="scientific">Paenibacillus polymyxa</name>
    <name type="common">Bacillus polymyxa</name>
    <dbReference type="NCBI Taxonomy" id="1406"/>
    <lineage>
        <taxon>Bacteria</taxon>
        <taxon>Bacillati</taxon>
        <taxon>Bacillota</taxon>
        <taxon>Bacilli</taxon>
        <taxon>Bacillales</taxon>
        <taxon>Paenibacillaceae</taxon>
        <taxon>Paenibacillus</taxon>
    </lineage>
</organism>
<accession>A0AAP4EDU9</accession>
<dbReference type="EMBL" id="JARVWT010000016">
    <property type="protein sequence ID" value="MDH2334296.1"/>
    <property type="molecule type" value="Genomic_DNA"/>
</dbReference>
<gene>
    <name evidence="1" type="ORF">QDS18_25820</name>
</gene>
<comment type="caution">
    <text evidence="1">The sequence shown here is derived from an EMBL/GenBank/DDBJ whole genome shotgun (WGS) entry which is preliminary data.</text>
</comment>
<evidence type="ECO:0000313" key="2">
    <source>
        <dbReference type="Proteomes" id="UP001229409"/>
    </source>
</evidence>
<name>A0AAP4EDU9_PAEPO</name>
<protein>
    <submittedName>
        <fullName evidence="1">Uncharacterized protein</fullName>
    </submittedName>
</protein>
<proteinExistence type="predicted"/>
<sequence length="152" mass="16622">MISSALIDLNGNYISDADDSVTGVVPFYADQAGDAEPKTLEPVGYTVGVPLTVTGLYKPKFDLSAWQTYQDAIYDAQEAYIAALDEWQAKGRIVEDQPVYTAPAQPGDLWQEGLTPEEIAELTQPSAPSEGDKLRQRLKDLELVITELMLGN</sequence>
<evidence type="ECO:0000313" key="1">
    <source>
        <dbReference type="EMBL" id="MDH2334296.1"/>
    </source>
</evidence>
<dbReference type="RefSeq" id="WP_279836201.1">
    <property type="nucleotide sequence ID" value="NZ_JARVWT010000016.1"/>
</dbReference>